<evidence type="ECO:0000256" key="1">
    <source>
        <dbReference type="ARBA" id="ARBA00009923"/>
    </source>
</evidence>
<feature type="signal peptide" evidence="4">
    <location>
        <begin position="1"/>
        <end position="31"/>
    </location>
</feature>
<keyword evidence="3" id="KW-1015">Disulfide bond</keyword>
<dbReference type="PROSITE" id="PS01009">
    <property type="entry name" value="CRISP_1"/>
    <property type="match status" value="1"/>
</dbReference>
<dbReference type="SUPFAM" id="SSF55797">
    <property type="entry name" value="PR-1-like"/>
    <property type="match status" value="2"/>
</dbReference>
<dbReference type="Pfam" id="PF00188">
    <property type="entry name" value="CAP"/>
    <property type="match status" value="2"/>
</dbReference>
<dbReference type="EMBL" id="LSRQ01001199">
    <property type="protein sequence ID" value="OAY78864.1"/>
    <property type="molecule type" value="Genomic_DNA"/>
</dbReference>
<evidence type="ECO:0000313" key="7">
    <source>
        <dbReference type="Proteomes" id="UP000092600"/>
    </source>
</evidence>
<dbReference type="InterPro" id="IPR018244">
    <property type="entry name" value="Allrgn_V5/Tpx1_CS"/>
</dbReference>
<dbReference type="PROSITE" id="PS01010">
    <property type="entry name" value="CRISP_2"/>
    <property type="match status" value="1"/>
</dbReference>
<gene>
    <name evidence="6" type="ORF">ACMD2_08184</name>
</gene>
<dbReference type="GO" id="GO:0005576">
    <property type="term" value="C:extracellular region"/>
    <property type="evidence" value="ECO:0007669"/>
    <property type="project" value="InterPro"/>
</dbReference>
<accession>A0A199VP85</accession>
<organism evidence="6 7">
    <name type="scientific">Ananas comosus</name>
    <name type="common">Pineapple</name>
    <name type="synonym">Ananas ananas</name>
    <dbReference type="NCBI Taxonomy" id="4615"/>
    <lineage>
        <taxon>Eukaryota</taxon>
        <taxon>Viridiplantae</taxon>
        <taxon>Streptophyta</taxon>
        <taxon>Embryophyta</taxon>
        <taxon>Tracheophyta</taxon>
        <taxon>Spermatophyta</taxon>
        <taxon>Magnoliopsida</taxon>
        <taxon>Liliopsida</taxon>
        <taxon>Poales</taxon>
        <taxon>Bromeliaceae</taxon>
        <taxon>Bromelioideae</taxon>
        <taxon>Ananas</taxon>
    </lineage>
</organism>
<comment type="caution">
    <text evidence="6">The sequence shown here is derived from an EMBL/GenBank/DDBJ whole genome shotgun (WGS) entry which is preliminary data.</text>
</comment>
<dbReference type="Gene3D" id="3.40.33.10">
    <property type="entry name" value="CAP"/>
    <property type="match status" value="2"/>
</dbReference>
<dbReference type="STRING" id="4615.A0A199VP85"/>
<comment type="similarity">
    <text evidence="1">Belongs to the CRISP family.</text>
</comment>
<dbReference type="InterPro" id="IPR035940">
    <property type="entry name" value="CAP_sf"/>
</dbReference>
<keyword evidence="2 4" id="KW-0732">Signal</keyword>
<dbReference type="GO" id="GO:0098542">
    <property type="term" value="P:defense response to other organism"/>
    <property type="evidence" value="ECO:0007669"/>
    <property type="project" value="UniProtKB-ARBA"/>
</dbReference>
<reference evidence="6 7" key="1">
    <citation type="journal article" date="2016" name="DNA Res.">
        <title>The draft genome of MD-2 pineapple using hybrid error correction of long reads.</title>
        <authorList>
            <person name="Redwan R.M."/>
            <person name="Saidin A."/>
            <person name="Kumar S.V."/>
        </authorList>
    </citation>
    <scope>NUCLEOTIDE SEQUENCE [LARGE SCALE GENOMIC DNA]</scope>
    <source>
        <strain evidence="7">cv. MD2</strain>
        <tissue evidence="6">Leaf</tissue>
    </source>
</reference>
<dbReference type="AlphaFoldDB" id="A0A199VP85"/>
<evidence type="ECO:0000256" key="4">
    <source>
        <dbReference type="SAM" id="SignalP"/>
    </source>
</evidence>
<evidence type="ECO:0000256" key="3">
    <source>
        <dbReference type="ARBA" id="ARBA00023157"/>
    </source>
</evidence>
<dbReference type="PRINTS" id="PR00837">
    <property type="entry name" value="V5TPXLIKE"/>
</dbReference>
<sequence length="351" mass="38871">MGPCNSNLASLYLLIFAAATAITMIPHSGNAQNSKQDILNAHNSARAAVGVGPVNWNNTVAAYARNYAERRRADCRLIHSDGPYGENIFWGSGASFTAVDAVEDWVAEKQFYDYRSNACADGEQCGHYTQVVWRDSVHVGCARAVCDNADIFITCNYDPPDFDFFHSLQIGDHRARVHTFSRNTMRPPNFQASASLFAIVVITTLTHHIACAQNSRNDFLIAHNLARAAVGVPPLSWNRTIAAFAREFADRRKADCRLVHSGRPYGENLFWGSGTDFTGADAVRSWVEEKQFYDHHTNTCAAGEECRSYTQVVWRNSVHLGCDRVLCDGGGGVFVVCNYDPPGNYIGERPY</sequence>
<evidence type="ECO:0000256" key="2">
    <source>
        <dbReference type="ARBA" id="ARBA00022729"/>
    </source>
</evidence>
<evidence type="ECO:0000259" key="5">
    <source>
        <dbReference type="SMART" id="SM00198"/>
    </source>
</evidence>
<protein>
    <submittedName>
        <fullName evidence="6">Pathogenesis-related protein 1C</fullName>
    </submittedName>
</protein>
<dbReference type="CDD" id="cd05381">
    <property type="entry name" value="CAP_PR-1"/>
    <property type="match status" value="2"/>
</dbReference>
<dbReference type="InterPro" id="IPR014044">
    <property type="entry name" value="CAP_dom"/>
</dbReference>
<dbReference type="InterPro" id="IPR001283">
    <property type="entry name" value="CRISP-related"/>
</dbReference>
<dbReference type="Proteomes" id="UP000092600">
    <property type="component" value="Unassembled WGS sequence"/>
</dbReference>
<feature type="domain" description="SCP" evidence="5">
    <location>
        <begin position="33"/>
        <end position="165"/>
    </location>
</feature>
<evidence type="ECO:0000313" key="6">
    <source>
        <dbReference type="EMBL" id="OAY78864.1"/>
    </source>
</evidence>
<dbReference type="FunFam" id="3.40.33.10:FF:000006">
    <property type="entry name" value="Putative pathogenesis-related protein 1"/>
    <property type="match status" value="2"/>
</dbReference>
<feature type="domain" description="SCP" evidence="5">
    <location>
        <begin position="214"/>
        <end position="347"/>
    </location>
</feature>
<feature type="chain" id="PRO_5008508403" evidence="4">
    <location>
        <begin position="32"/>
        <end position="351"/>
    </location>
</feature>
<dbReference type="PANTHER" id="PTHR10334">
    <property type="entry name" value="CYSTEINE-RICH SECRETORY PROTEIN-RELATED"/>
    <property type="match status" value="1"/>
</dbReference>
<dbReference type="SMART" id="SM00198">
    <property type="entry name" value="SCP"/>
    <property type="match status" value="2"/>
</dbReference>
<name>A0A199VP85_ANACO</name>
<proteinExistence type="inferred from homology"/>